<gene>
    <name evidence="3" type="ORF">SAMN05444338_111127</name>
</gene>
<dbReference type="EMBL" id="FNMV01000011">
    <property type="protein sequence ID" value="SDX53993.1"/>
    <property type="molecule type" value="Genomic_DNA"/>
</dbReference>
<dbReference type="AlphaFoldDB" id="A0A1H3CIM6"/>
<organism evidence="3 4">
    <name type="scientific">Flavobacterium degerlachei</name>
    <dbReference type="NCBI Taxonomy" id="229203"/>
    <lineage>
        <taxon>Bacteria</taxon>
        <taxon>Pseudomonadati</taxon>
        <taxon>Bacteroidota</taxon>
        <taxon>Flavobacteriia</taxon>
        <taxon>Flavobacteriales</taxon>
        <taxon>Flavobacteriaceae</taxon>
        <taxon>Flavobacterium</taxon>
    </lineage>
</organism>
<keyword evidence="1" id="KW-0732">Signal</keyword>
<feature type="domain" description="Putative auto-transporter adhesin head GIN" evidence="2">
    <location>
        <begin position="40"/>
        <end position="259"/>
    </location>
</feature>
<dbReference type="InterPro" id="IPR021255">
    <property type="entry name" value="DUF2807"/>
</dbReference>
<feature type="signal peptide" evidence="1">
    <location>
        <begin position="1"/>
        <end position="19"/>
    </location>
</feature>
<evidence type="ECO:0000313" key="3">
    <source>
        <dbReference type="EMBL" id="SDX53993.1"/>
    </source>
</evidence>
<dbReference type="RefSeq" id="WP_091433694.1">
    <property type="nucleotide sequence ID" value="NZ_FNMV01000011.1"/>
</dbReference>
<evidence type="ECO:0000313" key="4">
    <source>
        <dbReference type="Proteomes" id="UP000198569"/>
    </source>
</evidence>
<accession>A0A1H3CIM6</accession>
<dbReference type="Proteomes" id="UP000198569">
    <property type="component" value="Unassembled WGS sequence"/>
</dbReference>
<feature type="chain" id="PRO_5011621705" evidence="1">
    <location>
        <begin position="20"/>
        <end position="277"/>
    </location>
</feature>
<reference evidence="4" key="1">
    <citation type="submission" date="2016-10" db="EMBL/GenBank/DDBJ databases">
        <authorList>
            <person name="Varghese N."/>
            <person name="Submissions S."/>
        </authorList>
    </citation>
    <scope>NUCLEOTIDE SEQUENCE [LARGE SCALE GENOMIC DNA]</scope>
    <source>
        <strain evidence="4">DSM 15718</strain>
    </source>
</reference>
<keyword evidence="4" id="KW-1185">Reference proteome</keyword>
<sequence>MKKYTTIALLFLTTTLIFAQNKEKIKGSKNVTTEKREIGPFSSIEIEDNIEVYLEMGEKPEIKIEADDNLQNIVSIDIKNNKLNVQTLKEAIRFKKLIVKITYTKDLNIVTSRNDAAINAIQEVQLDSITFKSFDASKLFLNVNTKHFYLESNDKSKVELNLKSEKSKIVLSQNASLKALITTTDLITDLYQKSEAKIEGTATDALFRIDSNSNLTANNLTVKNIEVTAEGDSDCSVNALTNIIIIASGKSQIELYGDPKIEMRKFTDEAKLIKKTK</sequence>
<dbReference type="OrthoDB" id="1419485at2"/>
<name>A0A1H3CIM6_9FLAO</name>
<dbReference type="STRING" id="229203.SAMN05444338_111127"/>
<dbReference type="Pfam" id="PF10988">
    <property type="entry name" value="DUF2807"/>
    <property type="match status" value="1"/>
</dbReference>
<dbReference type="Gene3D" id="2.160.20.120">
    <property type="match status" value="1"/>
</dbReference>
<protein>
    <submittedName>
        <fullName evidence="3">Putative auto-transporter adhesin, head GIN domain</fullName>
    </submittedName>
</protein>
<proteinExistence type="predicted"/>
<evidence type="ECO:0000259" key="2">
    <source>
        <dbReference type="Pfam" id="PF10988"/>
    </source>
</evidence>
<evidence type="ECO:0000256" key="1">
    <source>
        <dbReference type="SAM" id="SignalP"/>
    </source>
</evidence>